<keyword evidence="6" id="KW-1185">Reference proteome</keyword>
<dbReference type="Pfam" id="PF03018">
    <property type="entry name" value="Dirigent"/>
    <property type="match status" value="1"/>
</dbReference>
<comment type="caution">
    <text evidence="5">The sequence shown here is derived from an EMBL/GenBank/DDBJ whole genome shotgun (WGS) entry which is preliminary data.</text>
</comment>
<dbReference type="Proteomes" id="UP001151760">
    <property type="component" value="Unassembled WGS sequence"/>
</dbReference>
<evidence type="ECO:0000313" key="6">
    <source>
        <dbReference type="Proteomes" id="UP001151760"/>
    </source>
</evidence>
<evidence type="ECO:0000313" key="5">
    <source>
        <dbReference type="EMBL" id="GJT63837.1"/>
    </source>
</evidence>
<dbReference type="Gene3D" id="2.40.480.10">
    <property type="entry name" value="Allene oxide cyclase-like"/>
    <property type="match status" value="1"/>
</dbReference>
<dbReference type="InterPro" id="IPR004265">
    <property type="entry name" value="Dirigent"/>
</dbReference>
<name>A0ABQ5FMB0_9ASTR</name>
<dbReference type="PANTHER" id="PTHR21495">
    <property type="entry name" value="NUCLEOPORIN-RELATED"/>
    <property type="match status" value="1"/>
</dbReference>
<dbReference type="InterPro" id="IPR044859">
    <property type="entry name" value="Allene_oxi_cyc_Dirigent"/>
</dbReference>
<reference evidence="5" key="1">
    <citation type="journal article" date="2022" name="Int. J. Mol. Sci.">
        <title>Draft Genome of Tanacetum Coccineum: Genomic Comparison of Closely Related Tanacetum-Family Plants.</title>
        <authorList>
            <person name="Yamashiro T."/>
            <person name="Shiraishi A."/>
            <person name="Nakayama K."/>
            <person name="Satake H."/>
        </authorList>
    </citation>
    <scope>NUCLEOTIDE SEQUENCE</scope>
</reference>
<gene>
    <name evidence="5" type="ORF">Tco_1015317</name>
</gene>
<accession>A0ABQ5FMB0</accession>
<comment type="similarity">
    <text evidence="1 4">Belongs to the plant dirigent protein family.</text>
</comment>
<keyword evidence="4" id="KW-0052">Apoplast</keyword>
<dbReference type="EMBL" id="BQNB010017493">
    <property type="protein sequence ID" value="GJT63837.1"/>
    <property type="molecule type" value="Genomic_DNA"/>
</dbReference>
<evidence type="ECO:0000256" key="3">
    <source>
        <dbReference type="ARBA" id="ARBA00022525"/>
    </source>
</evidence>
<organism evidence="5 6">
    <name type="scientific">Tanacetum coccineum</name>
    <dbReference type="NCBI Taxonomy" id="301880"/>
    <lineage>
        <taxon>Eukaryota</taxon>
        <taxon>Viridiplantae</taxon>
        <taxon>Streptophyta</taxon>
        <taxon>Embryophyta</taxon>
        <taxon>Tracheophyta</taxon>
        <taxon>Spermatophyta</taxon>
        <taxon>Magnoliopsida</taxon>
        <taxon>eudicotyledons</taxon>
        <taxon>Gunneridae</taxon>
        <taxon>Pentapetalae</taxon>
        <taxon>asterids</taxon>
        <taxon>campanulids</taxon>
        <taxon>Asterales</taxon>
        <taxon>Asteraceae</taxon>
        <taxon>Asteroideae</taxon>
        <taxon>Anthemideae</taxon>
        <taxon>Anthemidinae</taxon>
        <taxon>Tanacetum</taxon>
    </lineage>
</organism>
<keyword evidence="3 4" id="KW-0964">Secreted</keyword>
<proteinExistence type="inferred from homology"/>
<comment type="subcellular location">
    <subcellularLocation>
        <location evidence="4">Secreted</location>
        <location evidence="4">Extracellular space</location>
        <location evidence="4">Apoplast</location>
    </subcellularLocation>
</comment>
<sequence>MGSDQNTLRSEVDTSAPIESVMEAITRCMRTRSDTYRLSDGTRSKITFYFMLSSSLFRLSNGVFSEELSEAISIKRMEKTTHFHFFFHDIHSGNSPSAIKITGTPDSSFFGDTYMMDNALAEGQEASTKMVGKAQGTYTFAVKNEAALLMVVNYEFNEGEFNESSISLLRRNPIMADVREMPIVGGSGRFRYASGYALAHTVWFDPNTGDAIDEYNVYVKHY</sequence>
<comment type="function">
    <text evidence="4">Dirigent proteins impart stereoselectivity on the phenoxy radical-coupling reaction, yielding optically active lignans from two molecules of coniferyl alcohol in the biosynthesis of lignans, flavonolignans, and alkaloids and thus plays a central role in plant secondary metabolism.</text>
</comment>
<evidence type="ECO:0000256" key="1">
    <source>
        <dbReference type="ARBA" id="ARBA00010746"/>
    </source>
</evidence>
<evidence type="ECO:0000256" key="4">
    <source>
        <dbReference type="RuleBase" id="RU363099"/>
    </source>
</evidence>
<evidence type="ECO:0000256" key="2">
    <source>
        <dbReference type="ARBA" id="ARBA00011738"/>
    </source>
</evidence>
<comment type="subunit">
    <text evidence="2 4">Homodimer.</text>
</comment>
<protein>
    <recommendedName>
        <fullName evidence="4">Dirigent protein</fullName>
    </recommendedName>
</protein>
<reference evidence="5" key="2">
    <citation type="submission" date="2022-01" db="EMBL/GenBank/DDBJ databases">
        <authorList>
            <person name="Yamashiro T."/>
            <person name="Shiraishi A."/>
            <person name="Satake H."/>
            <person name="Nakayama K."/>
        </authorList>
    </citation>
    <scope>NUCLEOTIDE SEQUENCE</scope>
</reference>